<dbReference type="AlphaFoldDB" id="A0A1A9ZAQ8"/>
<dbReference type="VEuPathDB" id="VectorBase:GPAI008932"/>
<organism evidence="2 3">
    <name type="scientific">Glossina pallidipes</name>
    <name type="common">Tsetse fly</name>
    <dbReference type="NCBI Taxonomy" id="7398"/>
    <lineage>
        <taxon>Eukaryota</taxon>
        <taxon>Metazoa</taxon>
        <taxon>Ecdysozoa</taxon>
        <taxon>Arthropoda</taxon>
        <taxon>Hexapoda</taxon>
        <taxon>Insecta</taxon>
        <taxon>Pterygota</taxon>
        <taxon>Neoptera</taxon>
        <taxon>Endopterygota</taxon>
        <taxon>Diptera</taxon>
        <taxon>Brachycera</taxon>
        <taxon>Muscomorpha</taxon>
        <taxon>Hippoboscoidea</taxon>
        <taxon>Glossinidae</taxon>
        <taxon>Glossina</taxon>
    </lineage>
</organism>
<keyword evidence="1" id="KW-1133">Transmembrane helix</keyword>
<feature type="transmembrane region" description="Helical" evidence="1">
    <location>
        <begin position="61"/>
        <end position="82"/>
    </location>
</feature>
<reference evidence="2" key="2">
    <citation type="submission" date="2020-05" db="UniProtKB">
        <authorList>
            <consortium name="EnsemblMetazoa"/>
        </authorList>
    </citation>
    <scope>IDENTIFICATION</scope>
    <source>
        <strain evidence="2">IAEA</strain>
    </source>
</reference>
<keyword evidence="3" id="KW-1185">Reference proteome</keyword>
<accession>A0A1A9ZAQ8</accession>
<proteinExistence type="predicted"/>
<reference evidence="3" key="1">
    <citation type="submission" date="2014-03" db="EMBL/GenBank/DDBJ databases">
        <authorList>
            <person name="Aksoy S."/>
            <person name="Warren W."/>
            <person name="Wilson R.K."/>
        </authorList>
    </citation>
    <scope>NUCLEOTIDE SEQUENCE [LARGE SCALE GENOMIC DNA]</scope>
    <source>
        <strain evidence="3">IAEA</strain>
    </source>
</reference>
<evidence type="ECO:0000256" key="1">
    <source>
        <dbReference type="SAM" id="Phobius"/>
    </source>
</evidence>
<name>A0A1A9ZAQ8_GLOPL</name>
<dbReference type="Proteomes" id="UP000092445">
    <property type="component" value="Unassembled WGS sequence"/>
</dbReference>
<keyword evidence="1" id="KW-0812">Transmembrane</keyword>
<dbReference type="EnsemblMetazoa" id="GPAI008932-RA">
    <property type="protein sequence ID" value="GPAI008932-PA"/>
    <property type="gene ID" value="GPAI008932"/>
</dbReference>
<evidence type="ECO:0000313" key="2">
    <source>
        <dbReference type="EnsemblMetazoa" id="GPAI008932-PA"/>
    </source>
</evidence>
<evidence type="ECO:0000313" key="3">
    <source>
        <dbReference type="Proteomes" id="UP000092445"/>
    </source>
</evidence>
<keyword evidence="1" id="KW-0472">Membrane</keyword>
<protein>
    <submittedName>
        <fullName evidence="2">Uncharacterized protein</fullName>
    </submittedName>
</protein>
<sequence>MYSPPDSTISPKCIRLKLAPTDTPLHNFVGVVAFTAPIVIYTNEESLWVHRFYTTFRPRAFFPDLAVVMFHFTALAYSYPILTISNTKGSSDWRCSLNTSGIAAFKLLQMTPQDN</sequence>